<dbReference type="GO" id="GO:0051536">
    <property type="term" value="F:iron-sulfur cluster binding"/>
    <property type="evidence" value="ECO:0007669"/>
    <property type="project" value="InterPro"/>
</dbReference>
<dbReference type="InterPro" id="IPR028261">
    <property type="entry name" value="DPD_II"/>
</dbReference>
<sequence>MGKHILEEASRCLKCKKPLCSKGCPVSTPINQMVEALQDGDMHKAGAMLFQNNPLTAICSLICPHENFCEGHCILGKKGSPVHVSAIENYISRYYLAQFQPLRPENENNDKRVAIVGSGPAGLTVAFILAAKGFDVTLFESKERIGGVLQYGIPDFRLPKDILEQLKQKLLGLGVKIRPNMLIGPVVSIDDLFRDDYKAIFIGTGVWNPRPLRLKGETLGHVHYAIHYLKNPDVYALGKKVAVIGAGNVAMDVARTALRKGAEEVTVLYRRGEGDISATKYEYDYAKLDGVQFNFYKSPVEITDGGVICADTEVVETEDGSRLQAVEGSEKLFEADSVFIAVSQAPRSNLSGLEVGKTGLVITDEDGRTTRDGVFASGDVVTGAKTVAEAVNQSKRSAQTIIDYIESLEEQGA</sequence>
<gene>
    <name evidence="3" type="ORF">DPRO_3394</name>
</gene>
<dbReference type="InterPro" id="IPR036188">
    <property type="entry name" value="FAD/NAD-bd_sf"/>
</dbReference>
<dbReference type="PRINTS" id="PR00469">
    <property type="entry name" value="PNDRDTASEII"/>
</dbReference>
<dbReference type="GO" id="GO:0016491">
    <property type="term" value="F:oxidoreductase activity"/>
    <property type="evidence" value="ECO:0007669"/>
    <property type="project" value="InterPro"/>
</dbReference>
<dbReference type="Pfam" id="PF14691">
    <property type="entry name" value="Fer4_20"/>
    <property type="match status" value="1"/>
</dbReference>
<evidence type="ECO:0000313" key="3">
    <source>
        <dbReference type="EMBL" id="SOB60308.1"/>
    </source>
</evidence>
<name>A0A2C8FCP6_9BACT</name>
<dbReference type="EMBL" id="LT907975">
    <property type="protein sequence ID" value="SOB60308.1"/>
    <property type="molecule type" value="Genomic_DNA"/>
</dbReference>
<organism evidence="3 4">
    <name type="scientific">Pseudodesulfovibrio profundus</name>
    <dbReference type="NCBI Taxonomy" id="57320"/>
    <lineage>
        <taxon>Bacteria</taxon>
        <taxon>Pseudomonadati</taxon>
        <taxon>Thermodesulfobacteriota</taxon>
        <taxon>Desulfovibrionia</taxon>
        <taxon>Desulfovibrionales</taxon>
        <taxon>Desulfovibrionaceae</taxon>
    </lineage>
</organism>
<dbReference type="PANTHER" id="PTHR42783:SF3">
    <property type="entry name" value="GLUTAMATE SYNTHASE [NADPH] SMALL CHAIN-RELATED"/>
    <property type="match status" value="1"/>
</dbReference>
<accession>A0A2C8FCP6</accession>
<dbReference type="KEGG" id="pprf:DPRO_3394"/>
<keyword evidence="4" id="KW-1185">Reference proteome</keyword>
<dbReference type="Gene3D" id="3.50.50.60">
    <property type="entry name" value="FAD/NAD(P)-binding domain"/>
    <property type="match status" value="2"/>
</dbReference>
<dbReference type="Pfam" id="PF07992">
    <property type="entry name" value="Pyr_redox_2"/>
    <property type="match status" value="1"/>
</dbReference>
<dbReference type="Gene3D" id="1.10.1060.10">
    <property type="entry name" value="Alpha-helical ferredoxin"/>
    <property type="match status" value="1"/>
</dbReference>
<evidence type="ECO:0000259" key="1">
    <source>
        <dbReference type="Pfam" id="PF07992"/>
    </source>
</evidence>
<protein>
    <submittedName>
        <fullName evidence="3">FAD-dependent pyridine nucleotide-disulphide oxidoreductase</fullName>
    </submittedName>
</protein>
<evidence type="ECO:0000313" key="4">
    <source>
        <dbReference type="Proteomes" id="UP000219215"/>
    </source>
</evidence>
<dbReference type="Proteomes" id="UP000219215">
    <property type="component" value="Chromosome DPRO"/>
</dbReference>
<proteinExistence type="predicted"/>
<feature type="domain" description="Dihydroprymidine dehydrogenase" evidence="2">
    <location>
        <begin position="4"/>
        <end position="95"/>
    </location>
</feature>
<dbReference type="PANTHER" id="PTHR42783">
    <property type="entry name" value="GLUTAMATE SYNTHASE [NADPH] SMALL CHAIN"/>
    <property type="match status" value="1"/>
</dbReference>
<dbReference type="RefSeq" id="WP_097013051.1">
    <property type="nucleotide sequence ID" value="NZ_LT907975.1"/>
</dbReference>
<dbReference type="OrthoDB" id="9803192at2"/>
<dbReference type="InterPro" id="IPR009051">
    <property type="entry name" value="Helical_ferredxn"/>
</dbReference>
<dbReference type="PRINTS" id="PR00368">
    <property type="entry name" value="FADPNR"/>
</dbReference>
<dbReference type="SUPFAM" id="SSF46548">
    <property type="entry name" value="alpha-helical ferredoxin"/>
    <property type="match status" value="1"/>
</dbReference>
<feature type="domain" description="FAD/NAD(P)-binding" evidence="1">
    <location>
        <begin position="112"/>
        <end position="393"/>
    </location>
</feature>
<evidence type="ECO:0000259" key="2">
    <source>
        <dbReference type="Pfam" id="PF14691"/>
    </source>
</evidence>
<reference evidence="4" key="1">
    <citation type="submission" date="2017-09" db="EMBL/GenBank/DDBJ databases">
        <authorList>
            <person name="Regsiter A."/>
            <person name="William W."/>
        </authorList>
    </citation>
    <scope>NUCLEOTIDE SEQUENCE [LARGE SCALE GENOMIC DNA]</scope>
    <source>
        <strain evidence="4">500-1</strain>
    </source>
</reference>
<dbReference type="SUPFAM" id="SSF51971">
    <property type="entry name" value="Nucleotide-binding domain"/>
    <property type="match status" value="2"/>
</dbReference>
<dbReference type="AlphaFoldDB" id="A0A2C8FCP6"/>
<dbReference type="InterPro" id="IPR023753">
    <property type="entry name" value="FAD/NAD-binding_dom"/>
</dbReference>